<sequence length="154" mass="17312">MINHVKSLVWLLFSVSTFLAATLYTLEIGKDQNGSYDVMAIQLHGVGRSVYAHEGKDSVRVTAGNSGDDELLELTSEIYTGNEILHRLPDWIELGVTIEVEGEILNATLLGPLEDELEQSRKRALSVLELREEYTSERVYNSTGKEIRVIFSRK</sequence>
<proteinExistence type="predicted"/>
<comment type="caution">
    <text evidence="1">The sequence shown here is derived from an EMBL/GenBank/DDBJ whole genome shotgun (WGS) entry which is preliminary data.</text>
</comment>
<dbReference type="AlphaFoldDB" id="A0A9X1XWZ6"/>
<dbReference type="Proteomes" id="UP001139534">
    <property type="component" value="Unassembled WGS sequence"/>
</dbReference>
<dbReference type="EMBL" id="JALPRK010000004">
    <property type="protein sequence ID" value="MCK8486822.1"/>
    <property type="molecule type" value="Genomic_DNA"/>
</dbReference>
<gene>
    <name evidence="1" type="ORF">M0651_06490</name>
</gene>
<accession>A0A9X1XWZ6</accession>
<protein>
    <submittedName>
        <fullName evidence="1">Uncharacterized protein</fullName>
    </submittedName>
</protein>
<dbReference type="RefSeq" id="WP_248551028.1">
    <property type="nucleotide sequence ID" value="NZ_JALPRK010000004.1"/>
</dbReference>
<evidence type="ECO:0000313" key="1">
    <source>
        <dbReference type="EMBL" id="MCK8486822.1"/>
    </source>
</evidence>
<reference evidence="1" key="1">
    <citation type="submission" date="2022-04" db="EMBL/GenBank/DDBJ databases">
        <authorList>
            <person name="Seo M.-J."/>
        </authorList>
    </citation>
    <scope>NUCLEOTIDE SEQUENCE</scope>
    <source>
        <strain evidence="1">MBLB2552</strain>
    </source>
</reference>
<organism evidence="1 2">
    <name type="scientific">Paenibacillus mellifer</name>
    <dbReference type="NCBI Taxonomy" id="2937794"/>
    <lineage>
        <taxon>Bacteria</taxon>
        <taxon>Bacillati</taxon>
        <taxon>Bacillota</taxon>
        <taxon>Bacilli</taxon>
        <taxon>Bacillales</taxon>
        <taxon>Paenibacillaceae</taxon>
        <taxon>Paenibacillus</taxon>
    </lineage>
</organism>
<name>A0A9X1XWZ6_9BACL</name>
<keyword evidence="2" id="KW-1185">Reference proteome</keyword>
<evidence type="ECO:0000313" key="2">
    <source>
        <dbReference type="Proteomes" id="UP001139534"/>
    </source>
</evidence>